<dbReference type="GO" id="GO:0005886">
    <property type="term" value="C:plasma membrane"/>
    <property type="evidence" value="ECO:0007669"/>
    <property type="project" value="UniProtKB-SubCell"/>
</dbReference>
<comment type="subcellular location">
    <subcellularLocation>
        <location evidence="1">Cell membrane</location>
        <topology evidence="1">Multi-pass membrane protein</topology>
    </subcellularLocation>
</comment>
<dbReference type="PROSITE" id="PS50850">
    <property type="entry name" value="MFS"/>
    <property type="match status" value="1"/>
</dbReference>
<evidence type="ECO:0000256" key="2">
    <source>
        <dbReference type="ARBA" id="ARBA00022448"/>
    </source>
</evidence>
<evidence type="ECO:0000256" key="4">
    <source>
        <dbReference type="ARBA" id="ARBA00022692"/>
    </source>
</evidence>
<reference evidence="10" key="1">
    <citation type="submission" date="2016-10" db="EMBL/GenBank/DDBJ databases">
        <authorList>
            <person name="Varghese N."/>
            <person name="Submissions S."/>
        </authorList>
    </citation>
    <scope>NUCLEOTIDE SEQUENCE [LARGE SCALE GENOMIC DNA]</scope>
    <source>
        <strain evidence="10">CGMCC 1.10329</strain>
    </source>
</reference>
<dbReference type="PANTHER" id="PTHR23517:SF3">
    <property type="entry name" value="INTEGRAL MEMBRANE TRANSPORT PROTEIN"/>
    <property type="match status" value="1"/>
</dbReference>
<dbReference type="EMBL" id="FOXI01000028">
    <property type="protein sequence ID" value="SFQ17774.1"/>
    <property type="molecule type" value="Genomic_DNA"/>
</dbReference>
<dbReference type="GO" id="GO:0022857">
    <property type="term" value="F:transmembrane transporter activity"/>
    <property type="evidence" value="ECO:0007669"/>
    <property type="project" value="InterPro"/>
</dbReference>
<keyword evidence="10" id="KW-1185">Reference proteome</keyword>
<dbReference type="Gene3D" id="1.20.1250.20">
    <property type="entry name" value="MFS general substrate transporter like domains"/>
    <property type="match status" value="2"/>
</dbReference>
<dbReference type="InterPro" id="IPR050171">
    <property type="entry name" value="MFS_Transporters"/>
</dbReference>
<protein>
    <submittedName>
        <fullName evidence="9">Predicted arabinose efflux permease, MFS family</fullName>
    </submittedName>
</protein>
<accession>A0A1I5WDE4</accession>
<dbReference type="InterPro" id="IPR036259">
    <property type="entry name" value="MFS_trans_sf"/>
</dbReference>
<dbReference type="Pfam" id="PF07690">
    <property type="entry name" value="MFS_1"/>
    <property type="match status" value="1"/>
</dbReference>
<feature type="transmembrane region" description="Helical" evidence="7">
    <location>
        <begin position="183"/>
        <end position="202"/>
    </location>
</feature>
<feature type="transmembrane region" description="Helical" evidence="7">
    <location>
        <begin position="324"/>
        <end position="346"/>
    </location>
</feature>
<evidence type="ECO:0000256" key="6">
    <source>
        <dbReference type="ARBA" id="ARBA00023136"/>
    </source>
</evidence>
<feature type="transmembrane region" description="Helical" evidence="7">
    <location>
        <begin position="153"/>
        <end position="177"/>
    </location>
</feature>
<keyword evidence="6 7" id="KW-0472">Membrane</keyword>
<dbReference type="PANTHER" id="PTHR23517">
    <property type="entry name" value="RESISTANCE PROTEIN MDTM, PUTATIVE-RELATED-RELATED"/>
    <property type="match status" value="1"/>
</dbReference>
<keyword evidence="2" id="KW-0813">Transport</keyword>
<evidence type="ECO:0000313" key="9">
    <source>
        <dbReference type="EMBL" id="SFQ17774.1"/>
    </source>
</evidence>
<proteinExistence type="predicted"/>
<feature type="transmembrane region" description="Helical" evidence="7">
    <location>
        <begin position="119"/>
        <end position="141"/>
    </location>
</feature>
<evidence type="ECO:0000256" key="1">
    <source>
        <dbReference type="ARBA" id="ARBA00004651"/>
    </source>
</evidence>
<dbReference type="Proteomes" id="UP000183769">
    <property type="component" value="Unassembled WGS sequence"/>
</dbReference>
<feature type="transmembrane region" description="Helical" evidence="7">
    <location>
        <begin position="237"/>
        <end position="259"/>
    </location>
</feature>
<evidence type="ECO:0000256" key="5">
    <source>
        <dbReference type="ARBA" id="ARBA00022989"/>
    </source>
</evidence>
<organism evidence="9 10">
    <name type="scientific">Halolamina pelagica</name>
    <dbReference type="NCBI Taxonomy" id="699431"/>
    <lineage>
        <taxon>Archaea</taxon>
        <taxon>Methanobacteriati</taxon>
        <taxon>Methanobacteriota</taxon>
        <taxon>Stenosarchaea group</taxon>
        <taxon>Halobacteria</taxon>
        <taxon>Halobacteriales</taxon>
        <taxon>Haloferacaceae</taxon>
    </lineage>
</organism>
<feature type="domain" description="Major facilitator superfamily (MFS) profile" evidence="8">
    <location>
        <begin position="29"/>
        <end position="413"/>
    </location>
</feature>
<dbReference type="InterPro" id="IPR011701">
    <property type="entry name" value="MFS"/>
</dbReference>
<evidence type="ECO:0000256" key="3">
    <source>
        <dbReference type="ARBA" id="ARBA00022475"/>
    </source>
</evidence>
<keyword evidence="5 7" id="KW-1133">Transmembrane helix</keyword>
<keyword evidence="4 7" id="KW-0812">Transmembrane</keyword>
<feature type="transmembrane region" description="Helical" evidence="7">
    <location>
        <begin position="375"/>
        <end position="406"/>
    </location>
</feature>
<dbReference type="RefSeq" id="WP_079990231.1">
    <property type="nucleotide sequence ID" value="NZ_FOXI01000028.1"/>
</dbReference>
<dbReference type="SUPFAM" id="SSF103473">
    <property type="entry name" value="MFS general substrate transporter"/>
    <property type="match status" value="1"/>
</dbReference>
<evidence type="ECO:0000313" key="10">
    <source>
        <dbReference type="Proteomes" id="UP000183769"/>
    </source>
</evidence>
<feature type="transmembrane region" description="Helical" evidence="7">
    <location>
        <begin position="265"/>
        <end position="287"/>
    </location>
</feature>
<feature type="transmembrane region" description="Helical" evidence="7">
    <location>
        <begin position="299"/>
        <end position="318"/>
    </location>
</feature>
<feature type="transmembrane region" description="Helical" evidence="7">
    <location>
        <begin position="29"/>
        <end position="47"/>
    </location>
</feature>
<gene>
    <name evidence="9" type="ORF">SAMN05216277_1285</name>
</gene>
<dbReference type="AlphaFoldDB" id="A0A1I5WDE4"/>
<feature type="transmembrane region" description="Helical" evidence="7">
    <location>
        <begin position="94"/>
        <end position="113"/>
    </location>
</feature>
<dbReference type="InterPro" id="IPR020846">
    <property type="entry name" value="MFS_dom"/>
</dbReference>
<evidence type="ECO:0000259" key="8">
    <source>
        <dbReference type="PROSITE" id="PS50850"/>
    </source>
</evidence>
<feature type="transmembrane region" description="Helical" evidence="7">
    <location>
        <begin position="59"/>
        <end position="82"/>
    </location>
</feature>
<dbReference type="OrthoDB" id="29061at2157"/>
<keyword evidence="3" id="KW-1003">Cell membrane</keyword>
<evidence type="ECO:0000256" key="7">
    <source>
        <dbReference type="SAM" id="Phobius"/>
    </source>
</evidence>
<sequence>MDTGGERTPAHATDEAGQERLVRGYSGRMFGLIALGTLVANLGRQALPPLLPTIIEGLAITPAAAGVALTLMRICFAVLQYPSGRLADEVSRKIVIVGGLGVLIVGFTALTQVTSYPGLLLSTALLGVGSAFFFVSERVLLSDLFVEKRGRAFGANSAISRIGSILAAGLAVVALSLGAWQLAFAPVVVLLAAIVIAFHVVARERYGTRDLFSLAGGGGNVRETVSRVFGTSQVRRLVAAYTLIIFAWEGVLGFLPTFLQASKGFTPGLASGGFAALFAVGVVVQPLSGILSDRWDRRLIAGGATLVSLVGLTLLIVAESQLPILAGILLYAAGLMAFTPVLQAYLMDIFPDDSKGGDLGAFKTIYEGLSSLGPAYVGVVAGIASYAVAFQGLLGCLALSAAILFWTRYSDSVSGG</sequence>
<name>A0A1I5WDE4_9EURY</name>